<evidence type="ECO:0000256" key="1">
    <source>
        <dbReference type="ARBA" id="ARBA00022723"/>
    </source>
</evidence>
<dbReference type="InterPro" id="IPR013087">
    <property type="entry name" value="Znf_C2H2_type"/>
</dbReference>
<dbReference type="GO" id="GO:0008270">
    <property type="term" value="F:zinc ion binding"/>
    <property type="evidence" value="ECO:0007669"/>
    <property type="project" value="UniProtKB-KW"/>
</dbReference>
<dbReference type="PROSITE" id="PS00028">
    <property type="entry name" value="ZINC_FINGER_C2H2_1"/>
    <property type="match status" value="2"/>
</dbReference>
<feature type="compositionally biased region" description="Low complexity" evidence="5">
    <location>
        <begin position="133"/>
        <end position="142"/>
    </location>
</feature>
<feature type="region of interest" description="Disordered" evidence="5">
    <location>
        <begin position="117"/>
        <end position="143"/>
    </location>
</feature>
<dbReference type="PROSITE" id="PS50157">
    <property type="entry name" value="ZINC_FINGER_C2H2_2"/>
    <property type="match status" value="2"/>
</dbReference>
<evidence type="ECO:0000259" key="6">
    <source>
        <dbReference type="PROSITE" id="PS50157"/>
    </source>
</evidence>
<dbReference type="PANTHER" id="PTHR23235:SF120">
    <property type="entry name" value="KRUPPEL-LIKE FACTOR 15"/>
    <property type="match status" value="1"/>
</dbReference>
<keyword evidence="1" id="KW-0479">Metal-binding</keyword>
<dbReference type="EMBL" id="KV440990">
    <property type="protein sequence ID" value="OAD69768.1"/>
    <property type="molecule type" value="Genomic_DNA"/>
</dbReference>
<organism evidence="7 8">
    <name type="scientific">Phycomyces blakesleeanus (strain ATCC 8743b / DSM 1359 / FGSC 10004 / NBRC 33097 / NRRL 1555)</name>
    <dbReference type="NCBI Taxonomy" id="763407"/>
    <lineage>
        <taxon>Eukaryota</taxon>
        <taxon>Fungi</taxon>
        <taxon>Fungi incertae sedis</taxon>
        <taxon>Mucoromycota</taxon>
        <taxon>Mucoromycotina</taxon>
        <taxon>Mucoromycetes</taxon>
        <taxon>Mucorales</taxon>
        <taxon>Phycomycetaceae</taxon>
        <taxon>Phycomyces</taxon>
    </lineage>
</organism>
<accession>A0A167L7K0</accession>
<dbReference type="Gene3D" id="3.30.160.60">
    <property type="entry name" value="Classic Zinc Finger"/>
    <property type="match status" value="2"/>
</dbReference>
<evidence type="ECO:0000256" key="5">
    <source>
        <dbReference type="SAM" id="MobiDB-lite"/>
    </source>
</evidence>
<feature type="domain" description="C2H2-type" evidence="6">
    <location>
        <begin position="44"/>
        <end position="73"/>
    </location>
</feature>
<dbReference type="Pfam" id="PF00096">
    <property type="entry name" value="zf-C2H2"/>
    <property type="match status" value="1"/>
</dbReference>
<dbReference type="InterPro" id="IPR036236">
    <property type="entry name" value="Znf_C2H2_sf"/>
</dbReference>
<dbReference type="GO" id="GO:0000978">
    <property type="term" value="F:RNA polymerase II cis-regulatory region sequence-specific DNA binding"/>
    <property type="evidence" value="ECO:0007669"/>
    <property type="project" value="TreeGrafter"/>
</dbReference>
<dbReference type="FunFam" id="3.30.160.60:FF:002343">
    <property type="entry name" value="Zinc finger protein 33A"/>
    <property type="match status" value="1"/>
</dbReference>
<dbReference type="SUPFAM" id="SSF57667">
    <property type="entry name" value="beta-beta-alpha zinc fingers"/>
    <property type="match status" value="2"/>
</dbReference>
<gene>
    <name evidence="7" type="ORF">PHYBLDRAFT_126696</name>
</gene>
<dbReference type="PANTHER" id="PTHR23235">
    <property type="entry name" value="KRUEPPEL-LIKE TRANSCRIPTION FACTOR"/>
    <property type="match status" value="1"/>
</dbReference>
<dbReference type="SMART" id="SM00355">
    <property type="entry name" value="ZnF_C2H2"/>
    <property type="match status" value="2"/>
</dbReference>
<keyword evidence="2 4" id="KW-0863">Zinc-finger</keyword>
<sequence length="152" mass="17584">MHNHLRTHTGERPFECKISDCNKKFSRLDSLTTHIKTHSDIKPFECPHHDCGKTYYHTRSLRKHEKNHRTERPSQSSEMCIPTTYTFPSSGQITHTHLIDPSSSATSMVSIQQSPIHCYPDSQPHSFQPTPSPNSHPSHYSNGIKKWQTNWH</sequence>
<dbReference type="STRING" id="763407.A0A167L7K0"/>
<dbReference type="GO" id="GO:0000981">
    <property type="term" value="F:DNA-binding transcription factor activity, RNA polymerase II-specific"/>
    <property type="evidence" value="ECO:0007669"/>
    <property type="project" value="TreeGrafter"/>
</dbReference>
<dbReference type="Proteomes" id="UP000077315">
    <property type="component" value="Unassembled WGS sequence"/>
</dbReference>
<reference evidence="8" key="1">
    <citation type="submission" date="2015-06" db="EMBL/GenBank/DDBJ databases">
        <title>Expansion of signal transduction pathways in fungi by whole-genome duplication.</title>
        <authorList>
            <consortium name="DOE Joint Genome Institute"/>
            <person name="Corrochano L.M."/>
            <person name="Kuo A."/>
            <person name="Marcet-Houben M."/>
            <person name="Polaino S."/>
            <person name="Salamov A."/>
            <person name="Villalobos J.M."/>
            <person name="Alvarez M.I."/>
            <person name="Avalos J."/>
            <person name="Benito E.P."/>
            <person name="Benoit I."/>
            <person name="Burger G."/>
            <person name="Camino L.P."/>
            <person name="Canovas D."/>
            <person name="Cerda-Olmedo E."/>
            <person name="Cheng J.-F."/>
            <person name="Dominguez A."/>
            <person name="Elias M."/>
            <person name="Eslava A.P."/>
            <person name="Glaser F."/>
            <person name="Grimwood J."/>
            <person name="Gutierrez G."/>
            <person name="Heitman J."/>
            <person name="Henrissat B."/>
            <person name="Iturriaga E.A."/>
            <person name="Lang B.F."/>
            <person name="Lavin J.L."/>
            <person name="Lee S."/>
            <person name="Li W."/>
            <person name="Lindquist E."/>
            <person name="Lopez-Garcia S."/>
            <person name="Luque E.M."/>
            <person name="Marcos A.T."/>
            <person name="Martin J."/>
            <person name="McCluskey K."/>
            <person name="Medina H.R."/>
            <person name="Miralles-Duran A."/>
            <person name="Miyazaki A."/>
            <person name="Munoz-Torres E."/>
            <person name="Oguiza J.A."/>
            <person name="Ohm R."/>
            <person name="Olmedo M."/>
            <person name="Orejas M."/>
            <person name="Ortiz-Castellanos L."/>
            <person name="Pisabarro A.G."/>
            <person name="Rodriguez-Romero J."/>
            <person name="Ruiz-Herrera J."/>
            <person name="Ruiz-Vazquez R."/>
            <person name="Sanz C."/>
            <person name="Schackwitz W."/>
            <person name="Schmutz J."/>
            <person name="Shahriari M."/>
            <person name="Shelest E."/>
            <person name="Silva-Franco F."/>
            <person name="Soanes D."/>
            <person name="Syed K."/>
            <person name="Tagua V.G."/>
            <person name="Talbot N.J."/>
            <person name="Thon M."/>
            <person name="De vries R.P."/>
            <person name="Wiebenga A."/>
            <person name="Yadav J.S."/>
            <person name="Braun E.L."/>
            <person name="Baker S."/>
            <person name="Garre V."/>
            <person name="Horwitz B."/>
            <person name="Torres-Martinez S."/>
            <person name="Idnurm A."/>
            <person name="Herrera-Estrella A."/>
            <person name="Gabaldon T."/>
            <person name="Grigoriev I.V."/>
        </authorList>
    </citation>
    <scope>NUCLEOTIDE SEQUENCE [LARGE SCALE GENOMIC DNA]</scope>
    <source>
        <strain evidence="8">NRRL 1555(-)</strain>
    </source>
</reference>
<evidence type="ECO:0000256" key="4">
    <source>
        <dbReference type="PROSITE-ProRule" id="PRU00042"/>
    </source>
</evidence>
<protein>
    <submittedName>
        <fullName evidence="7">C2H2-type zinc finger transcription factor</fullName>
    </submittedName>
</protein>
<keyword evidence="8" id="KW-1185">Reference proteome</keyword>
<evidence type="ECO:0000256" key="3">
    <source>
        <dbReference type="ARBA" id="ARBA00022833"/>
    </source>
</evidence>
<evidence type="ECO:0000256" key="2">
    <source>
        <dbReference type="ARBA" id="ARBA00022771"/>
    </source>
</evidence>
<feature type="domain" description="C2H2-type" evidence="6">
    <location>
        <begin position="14"/>
        <end position="43"/>
    </location>
</feature>
<dbReference type="AlphaFoldDB" id="A0A167L7K0"/>
<dbReference type="RefSeq" id="XP_018287808.1">
    <property type="nucleotide sequence ID" value="XM_018429119.1"/>
</dbReference>
<evidence type="ECO:0000313" key="7">
    <source>
        <dbReference type="EMBL" id="OAD69768.1"/>
    </source>
</evidence>
<evidence type="ECO:0000313" key="8">
    <source>
        <dbReference type="Proteomes" id="UP000077315"/>
    </source>
</evidence>
<keyword evidence="3" id="KW-0862">Zinc</keyword>
<name>A0A167L7K0_PHYB8</name>
<dbReference type="OrthoDB" id="654211at2759"/>
<dbReference type="VEuPathDB" id="FungiDB:PHYBLDRAFT_126696"/>
<proteinExistence type="predicted"/>
<dbReference type="InParanoid" id="A0A167L7K0"/>
<dbReference type="GeneID" id="28990025"/>